<evidence type="ECO:0000313" key="2">
    <source>
        <dbReference type="Proteomes" id="UP000460949"/>
    </source>
</evidence>
<gene>
    <name evidence="1" type="ORF">GLW04_11320</name>
</gene>
<evidence type="ECO:0000313" key="1">
    <source>
        <dbReference type="EMBL" id="MYL20483.1"/>
    </source>
</evidence>
<name>A0A845DSB8_9BACI</name>
<organism evidence="1 2">
    <name type="scientific">Halobacillus litoralis</name>
    <dbReference type="NCBI Taxonomy" id="45668"/>
    <lineage>
        <taxon>Bacteria</taxon>
        <taxon>Bacillati</taxon>
        <taxon>Bacillota</taxon>
        <taxon>Bacilli</taxon>
        <taxon>Bacillales</taxon>
        <taxon>Bacillaceae</taxon>
        <taxon>Halobacillus</taxon>
    </lineage>
</organism>
<sequence>MNPYLCPGCKTNRSRFNVIEQQSMPVKMDPETGERQPSYTSETMDVFHLAYQGPAIKVQCGACGLIEDEAPFIAFAEHQRMNGTP</sequence>
<dbReference type="EMBL" id="WMET01000002">
    <property type="protein sequence ID" value="MYL20483.1"/>
    <property type="molecule type" value="Genomic_DNA"/>
</dbReference>
<proteinExistence type="predicted"/>
<comment type="caution">
    <text evidence="1">The sequence shown here is derived from an EMBL/GenBank/DDBJ whole genome shotgun (WGS) entry which is preliminary data.</text>
</comment>
<reference evidence="1 2" key="1">
    <citation type="submission" date="2019-11" db="EMBL/GenBank/DDBJ databases">
        <title>Genome sequences of 17 halophilic strains isolated from different environments.</title>
        <authorList>
            <person name="Furrow R.E."/>
        </authorList>
    </citation>
    <scope>NUCLEOTIDE SEQUENCE [LARGE SCALE GENOMIC DNA]</scope>
    <source>
        <strain evidence="1 2">22511_23_Filter</strain>
    </source>
</reference>
<protein>
    <submittedName>
        <fullName evidence="1">DNA alkylation repair protein</fullName>
    </submittedName>
</protein>
<dbReference type="Proteomes" id="UP000460949">
    <property type="component" value="Unassembled WGS sequence"/>
</dbReference>
<dbReference type="RefSeq" id="WP_160837784.1">
    <property type="nucleotide sequence ID" value="NZ_WMET01000002.1"/>
</dbReference>
<accession>A0A845DSB8</accession>
<dbReference type="AlphaFoldDB" id="A0A845DSB8"/>